<evidence type="ECO:0000256" key="1">
    <source>
        <dbReference type="SAM" id="SignalP"/>
    </source>
</evidence>
<accession>A0A1D7Y321</accession>
<dbReference type="AlphaFoldDB" id="A0A1D7Y321"/>
<dbReference type="SUPFAM" id="SSF48317">
    <property type="entry name" value="Acid phosphatase/Vanadium-dependent haloperoxidase"/>
    <property type="match status" value="1"/>
</dbReference>
<sequence>MGGKQKTLAILTGTALAAGLTSPAFGAGTAHSAAPPTGATGSGASVVEWNRALITILSDPKAQSATVQPTRSFALLQAAEYDAVVSITRAGPAYTFSVPAPRGARTDAAADQAAHDVLVALYPAKQAAVDQRLNGQLSAIPGGAGKQAGIAVGAAVARRLISLRSHDGSSAKPLRFRPGDKAGDYRPTPPDFPAPVFTNWGSVKPFVPAAGRQFRPAAPPAVSSAEYATALNQVKSLGSRTSTTRTPDQTTAAKFWAATPVWNVWNEITQNLVTSQNASLEKAVKVFARLDLSLADTAIAMYDAKYAYRVWRPVTAIRLGGTHYNTRIVGDTHWTPLLTTAPDPSYPSAHAALSQAAATTLAGFYGARHHLAVTSKGITRTFAGFQDAATEAWLSRIWSGQHTSLDNRAGQQLGAHVADFVAGRL</sequence>
<dbReference type="CDD" id="cd03398">
    <property type="entry name" value="PAP2_haloperoxidase"/>
    <property type="match status" value="1"/>
</dbReference>
<feature type="chain" id="PRO_5009102507" description="Phosphatidic acid phosphatase type 2/haloperoxidase domain-containing protein" evidence="1">
    <location>
        <begin position="27"/>
        <end position="425"/>
    </location>
</feature>
<protein>
    <recommendedName>
        <fullName evidence="2">Phosphatidic acid phosphatase type 2/haloperoxidase domain-containing protein</fullName>
    </recommendedName>
</protein>
<feature type="domain" description="Phosphatidic acid phosphatase type 2/haloperoxidase" evidence="2">
    <location>
        <begin position="293"/>
        <end position="418"/>
    </location>
</feature>
<dbReference type="Proteomes" id="UP000094960">
    <property type="component" value="Chromosome"/>
</dbReference>
<feature type="signal peptide" evidence="1">
    <location>
        <begin position="1"/>
        <end position="26"/>
    </location>
</feature>
<evidence type="ECO:0000259" key="2">
    <source>
        <dbReference type="Pfam" id="PF01569"/>
    </source>
</evidence>
<dbReference type="Gene3D" id="1.10.606.20">
    <property type="match status" value="1"/>
</dbReference>
<dbReference type="Pfam" id="PF01569">
    <property type="entry name" value="PAP2"/>
    <property type="match status" value="1"/>
</dbReference>
<keyword evidence="4" id="KW-1185">Reference proteome</keyword>
<organism evidence="3 4">
    <name type="scientific">Streptomyces fodineus</name>
    <dbReference type="NCBI Taxonomy" id="1904616"/>
    <lineage>
        <taxon>Bacteria</taxon>
        <taxon>Bacillati</taxon>
        <taxon>Actinomycetota</taxon>
        <taxon>Actinomycetes</taxon>
        <taxon>Kitasatosporales</taxon>
        <taxon>Streptomycetaceae</taxon>
        <taxon>Streptomyces</taxon>
    </lineage>
</organism>
<dbReference type="InterPro" id="IPR000326">
    <property type="entry name" value="PAP2/HPO"/>
</dbReference>
<evidence type="ECO:0000313" key="3">
    <source>
        <dbReference type="EMBL" id="AOR29956.1"/>
    </source>
</evidence>
<dbReference type="PANTHER" id="PTHR34599:SF1">
    <property type="entry name" value="PHOSPHATIDIC ACID PHOSPHATASE TYPE 2_HALOPEROXIDASE DOMAIN-CONTAINING PROTEIN"/>
    <property type="match status" value="1"/>
</dbReference>
<keyword evidence="1" id="KW-0732">Signal</keyword>
<dbReference type="InterPro" id="IPR036938">
    <property type="entry name" value="PAP2/HPO_sf"/>
</dbReference>
<dbReference type="PANTHER" id="PTHR34599">
    <property type="entry name" value="PEROXIDASE-RELATED"/>
    <property type="match status" value="1"/>
</dbReference>
<reference evidence="4" key="1">
    <citation type="submission" date="2016-09" db="EMBL/GenBank/DDBJ databases">
        <title>Streptomyces puniciscabiei strain:TW1S1 Genome sequencing and assembly.</title>
        <authorList>
            <person name="Kim M.-K."/>
            <person name="Kim S.B."/>
        </authorList>
    </citation>
    <scope>NUCLEOTIDE SEQUENCE [LARGE SCALE GENOMIC DNA]</scope>
    <source>
        <strain evidence="4">TW1S1</strain>
    </source>
</reference>
<proteinExistence type="predicted"/>
<evidence type="ECO:0000313" key="4">
    <source>
        <dbReference type="Proteomes" id="UP000094960"/>
    </source>
</evidence>
<dbReference type="InterPro" id="IPR052559">
    <property type="entry name" value="V-haloperoxidase"/>
</dbReference>
<name>A0A1D7Y321_9ACTN</name>
<dbReference type="RefSeq" id="WP_069776610.1">
    <property type="nucleotide sequence ID" value="NZ_CP017248.1"/>
</dbReference>
<dbReference type="KEGG" id="spun:BFF78_01655"/>
<dbReference type="EMBL" id="CP017248">
    <property type="protein sequence ID" value="AOR29956.1"/>
    <property type="molecule type" value="Genomic_DNA"/>
</dbReference>
<gene>
    <name evidence="3" type="ORF">BFF78_01655</name>
</gene>